<keyword evidence="3" id="KW-1185">Reference proteome</keyword>
<evidence type="ECO:0000313" key="2">
    <source>
        <dbReference type="EMBL" id="KAK4190000.1"/>
    </source>
</evidence>
<dbReference type="EMBL" id="MU864370">
    <property type="protein sequence ID" value="KAK4190000.1"/>
    <property type="molecule type" value="Genomic_DNA"/>
</dbReference>
<gene>
    <name evidence="2" type="ORF">QBC35DRAFT_118212</name>
</gene>
<evidence type="ECO:0000256" key="1">
    <source>
        <dbReference type="SAM" id="MobiDB-lite"/>
    </source>
</evidence>
<comment type="caution">
    <text evidence="2">The sequence shown here is derived from an EMBL/GenBank/DDBJ whole genome shotgun (WGS) entry which is preliminary data.</text>
</comment>
<protein>
    <submittedName>
        <fullName evidence="2">Uncharacterized protein</fullName>
    </submittedName>
</protein>
<reference evidence="2" key="2">
    <citation type="submission" date="2023-05" db="EMBL/GenBank/DDBJ databases">
        <authorList>
            <consortium name="Lawrence Berkeley National Laboratory"/>
            <person name="Steindorff A."/>
            <person name="Hensen N."/>
            <person name="Bonometti L."/>
            <person name="Westerberg I."/>
            <person name="Brannstrom I.O."/>
            <person name="Guillou S."/>
            <person name="Cros-Aarteil S."/>
            <person name="Calhoun S."/>
            <person name="Haridas S."/>
            <person name="Kuo A."/>
            <person name="Mondo S."/>
            <person name="Pangilinan J."/>
            <person name="Riley R."/>
            <person name="Labutti K."/>
            <person name="Andreopoulos B."/>
            <person name="Lipzen A."/>
            <person name="Chen C."/>
            <person name="Yanf M."/>
            <person name="Daum C."/>
            <person name="Ng V."/>
            <person name="Clum A."/>
            <person name="Ohm R."/>
            <person name="Martin F."/>
            <person name="Silar P."/>
            <person name="Natvig D."/>
            <person name="Lalanne C."/>
            <person name="Gautier V."/>
            <person name="Ament-Velasquez S.L."/>
            <person name="Kruys A."/>
            <person name="Hutchinson M.I."/>
            <person name="Powell A.J."/>
            <person name="Barry K."/>
            <person name="Miller A.N."/>
            <person name="Grigoriev I.V."/>
            <person name="Debuchy R."/>
            <person name="Gladieux P."/>
            <person name="Thoren M.H."/>
            <person name="Johannesson H."/>
        </authorList>
    </citation>
    <scope>NUCLEOTIDE SEQUENCE</scope>
    <source>
        <strain evidence="2">PSN309</strain>
    </source>
</reference>
<dbReference type="Proteomes" id="UP001302126">
    <property type="component" value="Unassembled WGS sequence"/>
</dbReference>
<proteinExistence type="predicted"/>
<organism evidence="2 3">
    <name type="scientific">Podospora australis</name>
    <dbReference type="NCBI Taxonomy" id="1536484"/>
    <lineage>
        <taxon>Eukaryota</taxon>
        <taxon>Fungi</taxon>
        <taxon>Dikarya</taxon>
        <taxon>Ascomycota</taxon>
        <taxon>Pezizomycotina</taxon>
        <taxon>Sordariomycetes</taxon>
        <taxon>Sordariomycetidae</taxon>
        <taxon>Sordariales</taxon>
        <taxon>Podosporaceae</taxon>
        <taxon>Podospora</taxon>
    </lineage>
</organism>
<reference evidence="2" key="1">
    <citation type="journal article" date="2023" name="Mol. Phylogenet. Evol.">
        <title>Genome-scale phylogeny and comparative genomics of the fungal order Sordariales.</title>
        <authorList>
            <person name="Hensen N."/>
            <person name="Bonometti L."/>
            <person name="Westerberg I."/>
            <person name="Brannstrom I.O."/>
            <person name="Guillou S."/>
            <person name="Cros-Aarteil S."/>
            <person name="Calhoun S."/>
            <person name="Haridas S."/>
            <person name="Kuo A."/>
            <person name="Mondo S."/>
            <person name="Pangilinan J."/>
            <person name="Riley R."/>
            <person name="LaButti K."/>
            <person name="Andreopoulos B."/>
            <person name="Lipzen A."/>
            <person name="Chen C."/>
            <person name="Yan M."/>
            <person name="Daum C."/>
            <person name="Ng V."/>
            <person name="Clum A."/>
            <person name="Steindorff A."/>
            <person name="Ohm R.A."/>
            <person name="Martin F."/>
            <person name="Silar P."/>
            <person name="Natvig D.O."/>
            <person name="Lalanne C."/>
            <person name="Gautier V."/>
            <person name="Ament-Velasquez S.L."/>
            <person name="Kruys A."/>
            <person name="Hutchinson M.I."/>
            <person name="Powell A.J."/>
            <person name="Barry K."/>
            <person name="Miller A.N."/>
            <person name="Grigoriev I.V."/>
            <person name="Debuchy R."/>
            <person name="Gladieux P."/>
            <person name="Hiltunen Thoren M."/>
            <person name="Johannesson H."/>
        </authorList>
    </citation>
    <scope>NUCLEOTIDE SEQUENCE</scope>
    <source>
        <strain evidence="2">PSN309</strain>
    </source>
</reference>
<sequence length="252" mass="29036">MRCRRNWRTAERALAGPRKLFGTSSQHFWSILVLWSLARGMRHEEPRVILDTLRYPLVVIFYRRLRRSGDAMTIETSLFSREHLHSSKLVQLLSLSSRRWGFSHFGFEERGDVMRVTPVTPVGGIEKGIEFWRREWWWSETSQASSHQRRPPFSSLSTTTTTHLSRAGLGTPKQTPPLPMYANEHPEYQVTLVARAKSDFILNQRLPSPGRLAAKRVFSGDQSGRTAMVCIHAIVGDGGWRDGWMDGWMWLS</sequence>
<feature type="region of interest" description="Disordered" evidence="1">
    <location>
        <begin position="146"/>
        <end position="177"/>
    </location>
</feature>
<evidence type="ECO:0000313" key="3">
    <source>
        <dbReference type="Proteomes" id="UP001302126"/>
    </source>
</evidence>
<feature type="compositionally biased region" description="Low complexity" evidence="1">
    <location>
        <begin position="154"/>
        <end position="165"/>
    </location>
</feature>
<accession>A0AAN7ALN4</accession>
<dbReference type="AlphaFoldDB" id="A0AAN7ALN4"/>
<name>A0AAN7ALN4_9PEZI</name>